<proteinExistence type="inferred from homology"/>
<reference evidence="8" key="1">
    <citation type="submission" date="2022-11" db="UniProtKB">
        <authorList>
            <consortium name="WormBaseParasite"/>
        </authorList>
    </citation>
    <scope>IDENTIFICATION</scope>
</reference>
<dbReference type="PANTHER" id="PTHR31627">
    <property type="entry name" value="SERPENTINE RECEPTOR CLASS GAMMA-RELATED"/>
    <property type="match status" value="1"/>
</dbReference>
<organism evidence="7 8">
    <name type="scientific">Ditylenchus dipsaci</name>
    <dbReference type="NCBI Taxonomy" id="166011"/>
    <lineage>
        <taxon>Eukaryota</taxon>
        <taxon>Metazoa</taxon>
        <taxon>Ecdysozoa</taxon>
        <taxon>Nematoda</taxon>
        <taxon>Chromadorea</taxon>
        <taxon>Rhabditida</taxon>
        <taxon>Tylenchina</taxon>
        <taxon>Tylenchomorpha</taxon>
        <taxon>Sphaerularioidea</taxon>
        <taxon>Anguinidae</taxon>
        <taxon>Anguininae</taxon>
        <taxon>Ditylenchus</taxon>
    </lineage>
</organism>
<dbReference type="WBParaSite" id="jg922">
    <property type="protein sequence ID" value="jg922"/>
    <property type="gene ID" value="jg922"/>
</dbReference>
<keyword evidence="3 6" id="KW-0812">Transmembrane</keyword>
<evidence type="ECO:0000313" key="7">
    <source>
        <dbReference type="Proteomes" id="UP000887574"/>
    </source>
</evidence>
<dbReference type="InterPro" id="IPR051119">
    <property type="entry name" value="Nematode_SR-like"/>
</dbReference>
<keyword evidence="4 6" id="KW-1133">Transmembrane helix</keyword>
<evidence type="ECO:0000256" key="5">
    <source>
        <dbReference type="ARBA" id="ARBA00023136"/>
    </source>
</evidence>
<dbReference type="PANTHER" id="PTHR31627:SF43">
    <property type="entry name" value="SERPENTINE RECEPTOR CLASS GAMMA-15"/>
    <property type="match status" value="1"/>
</dbReference>
<keyword evidence="5 6" id="KW-0472">Membrane</keyword>
<protein>
    <recommendedName>
        <fullName evidence="6">Serpentine receptor class gamma</fullName>
    </recommendedName>
</protein>
<dbReference type="Pfam" id="PF02118">
    <property type="entry name" value="Srg"/>
    <property type="match status" value="1"/>
</dbReference>
<sequence>MFILLNRLTSVLMPFQQDLIWKYLLPVAIALIFLLPLPFTWHIFGLEMFASVNVKSGTFTIDYKHYPGGISNSTYAARSSSAFLIVYYDVFKLGISASNIFLTNLFYASFYQLPWLNDLTTLAIPAWLMLWASSSIRQLILKKISIFAFKIGFYKLSARLVSKESSTEVASTGGGVSREIVGSVYFLHMKNGNGMATTLEKILSARFGWMLDVLDSRFDPIYIIAACFDPNTVHLVSKRDLSLRSVLSNHW</sequence>
<evidence type="ECO:0000256" key="3">
    <source>
        <dbReference type="ARBA" id="ARBA00022692"/>
    </source>
</evidence>
<feature type="transmembrane region" description="Helical" evidence="6">
    <location>
        <begin position="90"/>
        <end position="110"/>
    </location>
</feature>
<evidence type="ECO:0000256" key="4">
    <source>
        <dbReference type="ARBA" id="ARBA00022989"/>
    </source>
</evidence>
<evidence type="ECO:0000256" key="1">
    <source>
        <dbReference type="ARBA" id="ARBA00004141"/>
    </source>
</evidence>
<evidence type="ECO:0000256" key="2">
    <source>
        <dbReference type="ARBA" id="ARBA00005692"/>
    </source>
</evidence>
<accession>A0A915EUT3</accession>
<feature type="transmembrane region" description="Helical" evidence="6">
    <location>
        <begin position="20"/>
        <end position="41"/>
    </location>
</feature>
<comment type="caution">
    <text evidence="6">Lacks conserved residue(s) required for the propagation of feature annotation.</text>
</comment>
<comment type="subcellular location">
    <subcellularLocation>
        <location evidence="1">Membrane</location>
        <topology evidence="1">Multi-pass membrane protein</topology>
    </subcellularLocation>
</comment>
<dbReference type="InterPro" id="IPR000609">
    <property type="entry name" value="7TM_GPCR_serpentine_rcpt_Srg"/>
</dbReference>
<comment type="similarity">
    <text evidence="2 6">Belongs to the nematode receptor-like protein srg family.</text>
</comment>
<dbReference type="GO" id="GO:0007606">
    <property type="term" value="P:sensory perception of chemical stimulus"/>
    <property type="evidence" value="ECO:0007669"/>
    <property type="project" value="UniProtKB-UniRule"/>
</dbReference>
<evidence type="ECO:0000313" key="8">
    <source>
        <dbReference type="WBParaSite" id="jg922"/>
    </source>
</evidence>
<dbReference type="AlphaFoldDB" id="A0A915EUT3"/>
<evidence type="ECO:0000256" key="6">
    <source>
        <dbReference type="RuleBase" id="RU280813"/>
    </source>
</evidence>
<dbReference type="Proteomes" id="UP000887574">
    <property type="component" value="Unplaced"/>
</dbReference>
<dbReference type="GO" id="GO:0004888">
    <property type="term" value="F:transmembrane signaling receptor activity"/>
    <property type="evidence" value="ECO:0007669"/>
    <property type="project" value="InterPro"/>
</dbReference>
<keyword evidence="7" id="KW-1185">Reference proteome</keyword>
<feature type="transmembrane region" description="Helical" evidence="6">
    <location>
        <begin position="122"/>
        <end position="140"/>
    </location>
</feature>
<name>A0A915EUT3_9BILA</name>
<dbReference type="GO" id="GO:0016020">
    <property type="term" value="C:membrane"/>
    <property type="evidence" value="ECO:0007669"/>
    <property type="project" value="UniProtKB-SubCell"/>
</dbReference>